<protein>
    <submittedName>
        <fullName evidence="1">Fcr2</fullName>
    </submittedName>
</protein>
<reference evidence="1" key="2">
    <citation type="journal article" date="2015" name="Data Brief">
        <title>Shoot transcriptome of the giant reed, Arundo donax.</title>
        <authorList>
            <person name="Barrero R.A."/>
            <person name="Guerrero F.D."/>
            <person name="Moolhuijzen P."/>
            <person name="Goolsby J.A."/>
            <person name="Tidwell J."/>
            <person name="Bellgard S.E."/>
            <person name="Bellgard M.I."/>
        </authorList>
    </citation>
    <scope>NUCLEOTIDE SEQUENCE</scope>
    <source>
        <tissue evidence="1">Shoot tissue taken approximately 20 cm above the soil surface</tissue>
    </source>
</reference>
<name>A0A0A9FSX9_ARUDO</name>
<accession>A0A0A9FSX9</accession>
<dbReference type="AlphaFoldDB" id="A0A0A9FSX9"/>
<dbReference type="EMBL" id="GBRH01182519">
    <property type="protein sequence ID" value="JAE15377.1"/>
    <property type="molecule type" value="Transcribed_RNA"/>
</dbReference>
<sequence length="30" mass="3341">MMRHSSLGIHLYNKLKVSNIRVQSSSVVGV</sequence>
<organism evidence="1">
    <name type="scientific">Arundo donax</name>
    <name type="common">Giant reed</name>
    <name type="synonym">Donax arundinaceus</name>
    <dbReference type="NCBI Taxonomy" id="35708"/>
    <lineage>
        <taxon>Eukaryota</taxon>
        <taxon>Viridiplantae</taxon>
        <taxon>Streptophyta</taxon>
        <taxon>Embryophyta</taxon>
        <taxon>Tracheophyta</taxon>
        <taxon>Spermatophyta</taxon>
        <taxon>Magnoliopsida</taxon>
        <taxon>Liliopsida</taxon>
        <taxon>Poales</taxon>
        <taxon>Poaceae</taxon>
        <taxon>PACMAD clade</taxon>
        <taxon>Arundinoideae</taxon>
        <taxon>Arundineae</taxon>
        <taxon>Arundo</taxon>
    </lineage>
</organism>
<evidence type="ECO:0000313" key="1">
    <source>
        <dbReference type="EMBL" id="JAE15377.1"/>
    </source>
</evidence>
<reference evidence="1" key="1">
    <citation type="submission" date="2014-09" db="EMBL/GenBank/DDBJ databases">
        <authorList>
            <person name="Magalhaes I.L.F."/>
            <person name="Oliveira U."/>
            <person name="Santos F.R."/>
            <person name="Vidigal T.H.D.A."/>
            <person name="Brescovit A.D."/>
            <person name="Santos A.J."/>
        </authorList>
    </citation>
    <scope>NUCLEOTIDE SEQUENCE</scope>
    <source>
        <tissue evidence="1">Shoot tissue taken approximately 20 cm above the soil surface</tissue>
    </source>
</reference>
<proteinExistence type="predicted"/>